<dbReference type="Gene3D" id="3.30.450.20">
    <property type="entry name" value="PAS domain"/>
    <property type="match status" value="1"/>
</dbReference>
<organism evidence="3 4">
    <name type="scientific">Candidatus Doudnabacteria bacterium RIFCSPLOWO2_02_FULL_48_13</name>
    <dbReference type="NCBI Taxonomy" id="1817845"/>
    <lineage>
        <taxon>Bacteria</taxon>
        <taxon>Candidatus Doudnaibacteriota</taxon>
    </lineage>
</organism>
<name>A0A1F5QC22_9BACT</name>
<comment type="similarity">
    <text evidence="1">Belongs to the glycosyltransferase 20 family.</text>
</comment>
<dbReference type="Pfam" id="PF00982">
    <property type="entry name" value="Glyco_transf_20"/>
    <property type="match status" value="1"/>
</dbReference>
<dbReference type="SUPFAM" id="SSF53756">
    <property type="entry name" value="UDP-Glycosyltransferase/glycogen phosphorylase"/>
    <property type="match status" value="1"/>
</dbReference>
<dbReference type="Gene3D" id="3.40.50.2000">
    <property type="entry name" value="Glycogen Phosphorylase B"/>
    <property type="match status" value="2"/>
</dbReference>
<proteinExistence type="inferred from homology"/>
<comment type="caution">
    <text evidence="3">The sequence shown here is derived from an EMBL/GenBank/DDBJ whole genome shotgun (WGS) entry which is preliminary data.</text>
</comment>
<dbReference type="Proteomes" id="UP000177235">
    <property type="component" value="Unassembled WGS sequence"/>
</dbReference>
<feature type="transmembrane region" description="Helical" evidence="2">
    <location>
        <begin position="6"/>
        <end position="25"/>
    </location>
</feature>
<dbReference type="EMBL" id="MFFF01000017">
    <property type="protein sequence ID" value="OGE99706.1"/>
    <property type="molecule type" value="Genomic_DNA"/>
</dbReference>
<evidence type="ECO:0000256" key="1">
    <source>
        <dbReference type="ARBA" id="ARBA00008799"/>
    </source>
</evidence>
<dbReference type="GO" id="GO:0003825">
    <property type="term" value="F:alpha,alpha-trehalose-phosphate synthase (UDP-forming) activity"/>
    <property type="evidence" value="ECO:0007669"/>
    <property type="project" value="TreeGrafter"/>
</dbReference>
<keyword evidence="2" id="KW-0812">Transmembrane</keyword>
<dbReference type="InterPro" id="IPR001830">
    <property type="entry name" value="Glyco_trans_20"/>
</dbReference>
<evidence type="ECO:0000256" key="2">
    <source>
        <dbReference type="SAM" id="Phobius"/>
    </source>
</evidence>
<dbReference type="PANTHER" id="PTHR10788:SF106">
    <property type="entry name" value="BCDNA.GH08860"/>
    <property type="match status" value="1"/>
</dbReference>
<gene>
    <name evidence="3" type="ORF">A3J05_01720</name>
</gene>
<reference evidence="3 4" key="1">
    <citation type="journal article" date="2016" name="Nat. Commun.">
        <title>Thousands of microbial genomes shed light on interconnected biogeochemical processes in an aquifer system.</title>
        <authorList>
            <person name="Anantharaman K."/>
            <person name="Brown C.T."/>
            <person name="Hug L.A."/>
            <person name="Sharon I."/>
            <person name="Castelle C.J."/>
            <person name="Probst A.J."/>
            <person name="Thomas B.C."/>
            <person name="Singh A."/>
            <person name="Wilkins M.J."/>
            <person name="Karaoz U."/>
            <person name="Brodie E.L."/>
            <person name="Williams K.H."/>
            <person name="Hubbard S.S."/>
            <person name="Banfield J.F."/>
        </authorList>
    </citation>
    <scope>NUCLEOTIDE SEQUENCE [LARGE SCALE GENOMIC DNA]</scope>
</reference>
<evidence type="ECO:0000313" key="4">
    <source>
        <dbReference type="Proteomes" id="UP000177235"/>
    </source>
</evidence>
<sequence>MIKQLLAAVFGVALVVALIVAVFTLNQVRDEREDLTVDLEYRSALLAERLHVGLAPSFVTPTSTTPEVLQALVENLSQQERLEGLVVYDNKDNLLAKSSTLTDNLEAQSELARTAMDKDQAASAFLRFQEKQTYVLALPIRQNARVVGAMVILRNAEHIEAKLDMIWRDNIFRLLLQVLIFSAAIGLIFWFVFYKPVVNLAESVRQVRAGKRTPEQQPEKTPFLFRPLIAEFYKIMRSLSQARFSAQEEARLRLEKIDTPWTAERLREFVKDLLKGREIFVVSNREPYIHTRDGGALRYFVPASGLVTAMQPVMDATGGMWIAHGSGDADREVADKQDKVAVPPDEPKYTLKRIWLTEEEENGYYYGYANEGLWPLCHLAHTRPTFRKEDWEQYRKVNGKFAASILAEIKQIENPLILIHDYHFALLPRLIKNSRPDAQIGIFWHIPWPNAEAFSICPQRKDLLDGLLGADIIGFQTQAHCNNFIDTVSKELESLIDLEQFSITREGHKSYIKPFPISIAFAGTEDAGEEISPAERRQFLSSLGIESQYIGLGVDRLDYIKGIGERLRAVEEFLENNPKYIKNFTFIQIAPPSRDQIPRFREFGEEIKSEVERINKKFGANGWRPIVLLNRHHTHEELKIFYSVANVCLVTSLHDGMNLVAKEFISTRSDEQGVLILSQFAGASRELKEALIVNPYHVEAVGDMIKTALTMNPSEQKKRMKRLRNQIKTNNVYRWSAELLKAIVSLGS</sequence>
<dbReference type="GO" id="GO:0005992">
    <property type="term" value="P:trehalose biosynthetic process"/>
    <property type="evidence" value="ECO:0007669"/>
    <property type="project" value="InterPro"/>
</dbReference>
<dbReference type="CDD" id="cd03788">
    <property type="entry name" value="GT20_TPS"/>
    <property type="match status" value="1"/>
</dbReference>
<evidence type="ECO:0000313" key="3">
    <source>
        <dbReference type="EMBL" id="OGE99706.1"/>
    </source>
</evidence>
<accession>A0A1F5QC22</accession>
<dbReference type="AlphaFoldDB" id="A0A1F5QC22"/>
<feature type="transmembrane region" description="Helical" evidence="2">
    <location>
        <begin position="171"/>
        <end position="193"/>
    </location>
</feature>
<protein>
    <submittedName>
        <fullName evidence="3">Uncharacterized protein</fullName>
    </submittedName>
</protein>
<dbReference type="PANTHER" id="PTHR10788">
    <property type="entry name" value="TREHALOSE-6-PHOSPHATE SYNTHASE"/>
    <property type="match status" value="1"/>
</dbReference>
<keyword evidence="2" id="KW-0472">Membrane</keyword>
<keyword evidence="2" id="KW-1133">Transmembrane helix</keyword>